<protein>
    <submittedName>
        <fullName evidence="2">DUF3304 domain-containing protein</fullName>
    </submittedName>
</protein>
<reference evidence="2 3" key="1">
    <citation type="submission" date="2019-12" db="EMBL/GenBank/DDBJ databases">
        <title>Comparative genomics gives insights into the taxonomy of the Azoarcus-Aromatoleum group and reveals separate origins of nif in the plant-associated Azoarcus and non-plant-associated Aromatoleum sub-groups.</title>
        <authorList>
            <person name="Lafos M."/>
            <person name="Maluk M."/>
            <person name="Batista M."/>
            <person name="Junghare M."/>
            <person name="Carmona M."/>
            <person name="Faoro H."/>
            <person name="Cruz L.M."/>
            <person name="Battistoni F."/>
            <person name="De Souza E."/>
            <person name="Pedrosa F."/>
            <person name="Chen W.-M."/>
            <person name="Poole P.S."/>
            <person name="Dixon R.A."/>
            <person name="James E.K."/>
        </authorList>
    </citation>
    <scope>NUCLEOTIDE SEQUENCE [LARGE SCALE GENOMIC DNA]</scope>
    <source>
        <strain evidence="2 3">ToN1</strain>
    </source>
</reference>
<dbReference type="Proteomes" id="UP000652074">
    <property type="component" value="Unassembled WGS sequence"/>
</dbReference>
<evidence type="ECO:0000256" key="1">
    <source>
        <dbReference type="SAM" id="MobiDB-lite"/>
    </source>
</evidence>
<evidence type="ECO:0000313" key="2">
    <source>
        <dbReference type="EMBL" id="NMF87902.1"/>
    </source>
</evidence>
<feature type="compositionally biased region" description="Polar residues" evidence="1">
    <location>
        <begin position="168"/>
        <end position="179"/>
    </location>
</feature>
<dbReference type="RefSeq" id="WP_169205340.1">
    <property type="nucleotide sequence ID" value="NZ_CP059560.1"/>
</dbReference>
<dbReference type="Pfam" id="PF11745">
    <property type="entry name" value="DUF3304"/>
    <property type="match status" value="1"/>
</dbReference>
<gene>
    <name evidence="2" type="ORF">GPA26_05350</name>
</gene>
<name>A0ABX1MIX4_9RHOO</name>
<accession>A0ABX1MIX4</accession>
<comment type="caution">
    <text evidence="2">The sequence shown here is derived from an EMBL/GenBank/DDBJ whole genome shotgun (WGS) entry which is preliminary data.</text>
</comment>
<dbReference type="EMBL" id="WTVR01000008">
    <property type="protein sequence ID" value="NMF87902.1"/>
    <property type="molecule type" value="Genomic_DNA"/>
</dbReference>
<keyword evidence="3" id="KW-1185">Reference proteome</keyword>
<proteinExistence type="predicted"/>
<dbReference type="PROSITE" id="PS51257">
    <property type="entry name" value="PROKAR_LIPOPROTEIN"/>
    <property type="match status" value="1"/>
</dbReference>
<evidence type="ECO:0000313" key="3">
    <source>
        <dbReference type="Proteomes" id="UP000652074"/>
    </source>
</evidence>
<organism evidence="2 3">
    <name type="scientific">Aromatoleum petrolei</name>
    <dbReference type="NCBI Taxonomy" id="76116"/>
    <lineage>
        <taxon>Bacteria</taxon>
        <taxon>Pseudomonadati</taxon>
        <taxon>Pseudomonadota</taxon>
        <taxon>Betaproteobacteria</taxon>
        <taxon>Rhodocyclales</taxon>
        <taxon>Rhodocyclaceae</taxon>
        <taxon>Aromatoleum</taxon>
    </lineage>
</organism>
<feature type="region of interest" description="Disordered" evidence="1">
    <location>
        <begin position="155"/>
        <end position="179"/>
    </location>
</feature>
<sequence>MTRRLSDLFRQTLLVGLLAFALTGCDVATHNARDDAFSPSGLSAYNYSNEGIQEFHLDGTWGSNVGVGAGGGAVCCVSVPKKWRPGLTVTLEWRRSDCGIPRSPQCTIENAGKWPKKSFKKTIPIEPYETPGRVQVMFLPDDDVKIYVRDEDPWADEHPSHLGGPRPMTTTEAQSLLTR</sequence>
<dbReference type="InterPro" id="IPR021733">
    <property type="entry name" value="DUF3304"/>
</dbReference>